<comment type="subcellular location">
    <subcellularLocation>
        <location evidence="1">Cytoplasm</location>
        <location evidence="1">Cytoskeleton</location>
    </subcellularLocation>
</comment>
<dbReference type="AlphaFoldDB" id="A0A3P9M7B1"/>
<evidence type="ECO:0000256" key="3">
    <source>
        <dbReference type="ARBA" id="ARBA00023203"/>
    </source>
</evidence>
<dbReference type="GO" id="GO:0003779">
    <property type="term" value="F:actin binding"/>
    <property type="evidence" value="ECO:0007669"/>
    <property type="project" value="UniProtKB-KW"/>
</dbReference>
<evidence type="ECO:0000256" key="7">
    <source>
        <dbReference type="ARBA" id="ARBA00062335"/>
    </source>
</evidence>
<evidence type="ECO:0000256" key="9">
    <source>
        <dbReference type="SAM" id="MobiDB-lite"/>
    </source>
</evidence>
<evidence type="ECO:0000313" key="12">
    <source>
        <dbReference type="Proteomes" id="UP000265180"/>
    </source>
</evidence>
<evidence type="ECO:0000256" key="1">
    <source>
        <dbReference type="ARBA" id="ARBA00004245"/>
    </source>
</evidence>
<comment type="function">
    <text evidence="6">Binds to F-actin in a calcium-independent manner. Has no direct effect on actin depolymerization. Acts as a chaperone for ALOX5 (5LO), influencing both its stability and activity in leukotrienes synthesis.</text>
</comment>
<reference key="1">
    <citation type="journal article" date="2007" name="Nature">
        <title>The medaka draft genome and insights into vertebrate genome evolution.</title>
        <authorList>
            <person name="Kasahara M."/>
            <person name="Naruse K."/>
            <person name="Sasaki S."/>
            <person name="Nakatani Y."/>
            <person name="Qu W."/>
            <person name="Ahsan B."/>
            <person name="Yamada T."/>
            <person name="Nagayasu Y."/>
            <person name="Doi K."/>
            <person name="Kasai Y."/>
            <person name="Jindo T."/>
            <person name="Kobayashi D."/>
            <person name="Shimada A."/>
            <person name="Toyoda A."/>
            <person name="Kuroki Y."/>
            <person name="Fujiyama A."/>
            <person name="Sasaki T."/>
            <person name="Shimizu A."/>
            <person name="Asakawa S."/>
            <person name="Shimizu N."/>
            <person name="Hashimoto S."/>
            <person name="Yang J."/>
            <person name="Lee Y."/>
            <person name="Matsushima K."/>
            <person name="Sugano S."/>
            <person name="Sakaizumi M."/>
            <person name="Narita T."/>
            <person name="Ohishi K."/>
            <person name="Haga S."/>
            <person name="Ohta F."/>
            <person name="Nomoto H."/>
            <person name="Nogata K."/>
            <person name="Morishita T."/>
            <person name="Endo T."/>
            <person name="Shin-I T."/>
            <person name="Takeda H."/>
            <person name="Morishita S."/>
            <person name="Kohara Y."/>
        </authorList>
    </citation>
    <scope>NUCLEOTIDE SEQUENCE [LARGE SCALE GENOMIC DNA]</scope>
    <source>
        <strain>Hd-rR</strain>
    </source>
</reference>
<keyword evidence="2" id="KW-0963">Cytoplasm</keyword>
<evidence type="ECO:0000256" key="2">
    <source>
        <dbReference type="ARBA" id="ARBA00022490"/>
    </source>
</evidence>
<name>A0A3P9M7B1_ORYLA</name>
<keyword evidence="3" id="KW-0009">Actin-binding</keyword>
<dbReference type="PANTHER" id="PTHR10829">
    <property type="entry name" value="CORTACTIN AND DREBRIN"/>
    <property type="match status" value="1"/>
</dbReference>
<evidence type="ECO:0000313" key="11">
    <source>
        <dbReference type="Ensembl" id="ENSORLP00020028940.1"/>
    </source>
</evidence>
<accession>A0A3P9M7B1</accession>
<dbReference type="SMART" id="SM00102">
    <property type="entry name" value="ADF"/>
    <property type="match status" value="1"/>
</dbReference>
<proteinExistence type="inferred from homology"/>
<dbReference type="GO" id="GO:0005856">
    <property type="term" value="C:cytoskeleton"/>
    <property type="evidence" value="ECO:0007669"/>
    <property type="project" value="UniProtKB-SubCell"/>
</dbReference>
<reference evidence="11" key="3">
    <citation type="submission" date="2025-08" db="UniProtKB">
        <authorList>
            <consortium name="Ensembl"/>
        </authorList>
    </citation>
    <scope>IDENTIFICATION</scope>
    <source>
        <strain evidence="11">HNI</strain>
    </source>
</reference>
<dbReference type="Gene3D" id="3.40.20.10">
    <property type="entry name" value="Severin"/>
    <property type="match status" value="1"/>
</dbReference>
<dbReference type="FunFam" id="3.40.20.10:FF:000018">
    <property type="entry name" value="Coactosin-like 1"/>
    <property type="match status" value="1"/>
</dbReference>
<dbReference type="CDD" id="cd11282">
    <property type="entry name" value="ADF_coactosin_like"/>
    <property type="match status" value="1"/>
</dbReference>
<dbReference type="Proteomes" id="UP000265180">
    <property type="component" value="Chromosome 6"/>
</dbReference>
<reference evidence="11 12" key="2">
    <citation type="submission" date="2017-04" db="EMBL/GenBank/DDBJ databases">
        <title>CpG methylation of centromeres and impact of large insertions on vertebrate speciation.</title>
        <authorList>
            <person name="Ichikawa K."/>
            <person name="Yoshimura J."/>
            <person name="Morishita S."/>
        </authorList>
    </citation>
    <scope>NUCLEOTIDE SEQUENCE</scope>
    <source>
        <strain evidence="11 12">HNI</strain>
    </source>
</reference>
<feature type="compositionally biased region" description="Pro residues" evidence="9">
    <location>
        <begin position="11"/>
        <end position="22"/>
    </location>
</feature>
<keyword evidence="4" id="KW-0206">Cytoskeleton</keyword>
<reference evidence="11" key="4">
    <citation type="submission" date="2025-09" db="UniProtKB">
        <authorList>
            <consortium name="Ensembl"/>
        </authorList>
    </citation>
    <scope>IDENTIFICATION</scope>
    <source>
        <strain evidence="11">HNI</strain>
    </source>
</reference>
<organism evidence="11 12">
    <name type="scientific">Oryzias latipes</name>
    <name type="common">Japanese rice fish</name>
    <name type="synonym">Japanese killifish</name>
    <dbReference type="NCBI Taxonomy" id="8090"/>
    <lineage>
        <taxon>Eukaryota</taxon>
        <taxon>Metazoa</taxon>
        <taxon>Chordata</taxon>
        <taxon>Craniata</taxon>
        <taxon>Vertebrata</taxon>
        <taxon>Euteleostomi</taxon>
        <taxon>Actinopterygii</taxon>
        <taxon>Neopterygii</taxon>
        <taxon>Teleostei</taxon>
        <taxon>Neoteleostei</taxon>
        <taxon>Acanthomorphata</taxon>
        <taxon>Ovalentaria</taxon>
        <taxon>Atherinomorphae</taxon>
        <taxon>Beloniformes</taxon>
        <taxon>Adrianichthyidae</taxon>
        <taxon>Oryziinae</taxon>
        <taxon>Oryzias</taxon>
    </lineage>
</organism>
<comment type="subunit">
    <text evidence="7">Interacts with 5-lipoxygenase (ALOX5/5LO) in a calcium-independent manner. Binds to F-actin with a stoichiometry of 1:2.</text>
</comment>
<evidence type="ECO:0000256" key="4">
    <source>
        <dbReference type="ARBA" id="ARBA00023212"/>
    </source>
</evidence>
<dbReference type="PROSITE" id="PS51263">
    <property type="entry name" value="ADF_H"/>
    <property type="match status" value="1"/>
</dbReference>
<feature type="compositionally biased region" description="Basic and acidic residues" evidence="9">
    <location>
        <begin position="1"/>
        <end position="10"/>
    </location>
</feature>
<dbReference type="InterPro" id="IPR002108">
    <property type="entry name" value="ADF-H"/>
</dbReference>
<evidence type="ECO:0000256" key="8">
    <source>
        <dbReference type="ARBA" id="ARBA00068121"/>
    </source>
</evidence>
<feature type="region of interest" description="Disordered" evidence="9">
    <location>
        <begin position="1"/>
        <end position="34"/>
    </location>
</feature>
<evidence type="ECO:0000256" key="5">
    <source>
        <dbReference type="ARBA" id="ARBA00038052"/>
    </source>
</evidence>
<dbReference type="InterPro" id="IPR029006">
    <property type="entry name" value="ADF-H/Gelsolin-like_dom_sf"/>
</dbReference>
<evidence type="ECO:0000259" key="10">
    <source>
        <dbReference type="PROSITE" id="PS51263"/>
    </source>
</evidence>
<dbReference type="Ensembl" id="ENSORLT00020031914.1">
    <property type="protein sequence ID" value="ENSORLP00020028940.1"/>
    <property type="gene ID" value="ENSORLG00020012693.1"/>
</dbReference>
<dbReference type="SUPFAM" id="SSF55753">
    <property type="entry name" value="Actin depolymerizing proteins"/>
    <property type="match status" value="1"/>
</dbReference>
<dbReference type="PANTHER" id="PTHR10829:SF29">
    <property type="entry name" value="COACTOSIN-LIKE PROTEIN"/>
    <property type="match status" value="1"/>
</dbReference>
<evidence type="ECO:0000256" key="6">
    <source>
        <dbReference type="ARBA" id="ARBA00058385"/>
    </source>
</evidence>
<protein>
    <recommendedName>
        <fullName evidence="8">Coactosin-like protein</fullName>
    </recommendedName>
</protein>
<sequence length="206" mass="22724">MHRVAPDEKCPPSPESPDPPQWGPAGAEVSSPNSPDIRPCGAEGISFVLFFRAFIVVTHRAAALQPLAWASEACLQPAAGVLMPLCFFFRAAFKYEGSTIVPAGQGTDYEDFKKLCTDDSRLFGFVRFTTGDAMSKRVKFTLITWIGENISGLQRAKISTDKTMIKDIVQTFAKEFMVSDLRELDEEYIRTELKKAGGANYDAQAE</sequence>
<dbReference type="Pfam" id="PF00241">
    <property type="entry name" value="Cofilin_ADF"/>
    <property type="match status" value="1"/>
</dbReference>
<comment type="similarity">
    <text evidence="5">Belongs to the actin-binding proteins ADF family. Coactosin subfamily.</text>
</comment>
<feature type="domain" description="ADF-H" evidence="10">
    <location>
        <begin position="66"/>
        <end position="194"/>
    </location>
</feature>